<accession>A0A7S4RIH7</accession>
<sequence>MERVEFLTTSFPLPLPCTKDDGDNSNKLSCRRLPMGGKPSPLPENNQNSNTREEEPSNSKSSESNVNNDDGNTLLSSSYVTKSIHYIQTRIDAAHVSLDICNQRRQQQQSPSLLQETKNVKTVEKQEETEEWWSILGTMLQEAISMYCDCNDYILSVKSSSLEQKKEDTSTQPSLDTNQLLPKKEKVQYEYKQTNNIQEEEEEVLWKNKTLIFSGKGIISKTQKLQPKTKSSLNGNAVSPPSPFLHPTNKLSLLRELQNRIDKMEFAEEWDAVVLEEEEEEDNRKSGTKKDNDATLSNGKESHDAVQLPSTTTRMSPRLMEENEEPSNDRVSSSSKRSTPFFLGATGDLLSELKGAMMISSFSENSIEKEEEQHLE</sequence>
<dbReference type="AlphaFoldDB" id="A0A7S4RIH7"/>
<gene>
    <name evidence="2" type="ORF">DBRI00130_LOCUS19319</name>
</gene>
<name>A0A7S4RIH7_9STRA</name>
<reference evidence="2" key="1">
    <citation type="submission" date="2021-01" db="EMBL/GenBank/DDBJ databases">
        <authorList>
            <person name="Corre E."/>
            <person name="Pelletier E."/>
            <person name="Niang G."/>
            <person name="Scheremetjew M."/>
            <person name="Finn R."/>
            <person name="Kale V."/>
            <person name="Holt S."/>
            <person name="Cochrane G."/>
            <person name="Meng A."/>
            <person name="Brown T."/>
            <person name="Cohen L."/>
        </authorList>
    </citation>
    <scope>NUCLEOTIDE SEQUENCE</scope>
    <source>
        <strain evidence="2">GSO104</strain>
    </source>
</reference>
<proteinExistence type="predicted"/>
<feature type="compositionally biased region" description="Low complexity" evidence="1">
    <location>
        <begin position="58"/>
        <end position="68"/>
    </location>
</feature>
<evidence type="ECO:0000256" key="1">
    <source>
        <dbReference type="SAM" id="MobiDB-lite"/>
    </source>
</evidence>
<feature type="compositionally biased region" description="Low complexity" evidence="1">
    <location>
        <begin position="329"/>
        <end position="338"/>
    </location>
</feature>
<feature type="compositionally biased region" description="Basic and acidic residues" evidence="1">
    <location>
        <begin position="282"/>
        <end position="293"/>
    </location>
</feature>
<evidence type="ECO:0000313" key="2">
    <source>
        <dbReference type="EMBL" id="CAE4615618.1"/>
    </source>
</evidence>
<feature type="compositionally biased region" description="Polar residues" evidence="1">
    <location>
        <begin position="223"/>
        <end position="239"/>
    </location>
</feature>
<feature type="region of interest" description="Disordered" evidence="1">
    <location>
        <begin position="223"/>
        <end position="244"/>
    </location>
</feature>
<dbReference type="EMBL" id="HBNS01024490">
    <property type="protein sequence ID" value="CAE4615618.1"/>
    <property type="molecule type" value="Transcribed_RNA"/>
</dbReference>
<organism evidence="2">
    <name type="scientific">Ditylum brightwellii</name>
    <dbReference type="NCBI Taxonomy" id="49249"/>
    <lineage>
        <taxon>Eukaryota</taxon>
        <taxon>Sar</taxon>
        <taxon>Stramenopiles</taxon>
        <taxon>Ochrophyta</taxon>
        <taxon>Bacillariophyta</taxon>
        <taxon>Mediophyceae</taxon>
        <taxon>Lithodesmiophycidae</taxon>
        <taxon>Lithodesmiales</taxon>
        <taxon>Lithodesmiaceae</taxon>
        <taxon>Ditylum</taxon>
    </lineage>
</organism>
<feature type="region of interest" description="Disordered" evidence="1">
    <location>
        <begin position="1"/>
        <end position="74"/>
    </location>
</feature>
<protein>
    <submittedName>
        <fullName evidence="2">Uncharacterized protein</fullName>
    </submittedName>
</protein>
<feature type="region of interest" description="Disordered" evidence="1">
    <location>
        <begin position="276"/>
        <end position="342"/>
    </location>
</feature>